<reference evidence="3" key="1">
    <citation type="journal article" date="2019" name="Int. J. Syst. Evol. Microbiol.">
        <title>The Global Catalogue of Microorganisms (GCM) 10K type strain sequencing project: providing services to taxonomists for standard genome sequencing and annotation.</title>
        <authorList>
            <consortium name="The Broad Institute Genomics Platform"/>
            <consortium name="The Broad Institute Genome Sequencing Center for Infectious Disease"/>
            <person name="Wu L."/>
            <person name="Ma J."/>
        </authorList>
    </citation>
    <scope>NUCLEOTIDE SEQUENCE [LARGE SCALE GENOMIC DNA]</scope>
    <source>
        <strain evidence="3">NBRC 112416</strain>
    </source>
</reference>
<dbReference type="PANTHER" id="PTHR43328">
    <property type="entry name" value="ACETYLTRANSFERASE-RELATED"/>
    <property type="match status" value="1"/>
</dbReference>
<dbReference type="Gene3D" id="3.40.630.30">
    <property type="match status" value="1"/>
</dbReference>
<sequence>MSPTLETAHFLLRPPVMDDAGNIATYLNDFAVSGNLARVPFPYRRIDAEAWLKTRRPGLPPAETNFAIDLPGEGCVGVVGFHQGVNGTILGYWLARPFWGRGIMTEAAGAALDWLFEATDTQTVLSGVFHFNTASMKVQEKLGFTVTGRSSLLCLARGVEVEHIDTQLTRGAWKAGKR</sequence>
<evidence type="ECO:0000259" key="1">
    <source>
        <dbReference type="PROSITE" id="PS51186"/>
    </source>
</evidence>
<name>A0ABQ5W375_9HYPH</name>
<dbReference type="InterPro" id="IPR016181">
    <property type="entry name" value="Acyl_CoA_acyltransferase"/>
</dbReference>
<organism evidence="2 3">
    <name type="scientific">Devosia nitrariae</name>
    <dbReference type="NCBI Taxonomy" id="2071872"/>
    <lineage>
        <taxon>Bacteria</taxon>
        <taxon>Pseudomonadati</taxon>
        <taxon>Pseudomonadota</taxon>
        <taxon>Alphaproteobacteria</taxon>
        <taxon>Hyphomicrobiales</taxon>
        <taxon>Devosiaceae</taxon>
        <taxon>Devosia</taxon>
    </lineage>
</organism>
<accession>A0ABQ5W375</accession>
<evidence type="ECO:0000313" key="2">
    <source>
        <dbReference type="EMBL" id="GLQ54321.1"/>
    </source>
</evidence>
<dbReference type="Pfam" id="PF13302">
    <property type="entry name" value="Acetyltransf_3"/>
    <property type="match status" value="1"/>
</dbReference>
<comment type="caution">
    <text evidence="2">The sequence shown here is derived from an EMBL/GenBank/DDBJ whole genome shotgun (WGS) entry which is preliminary data.</text>
</comment>
<dbReference type="RefSeq" id="WP_284339755.1">
    <property type="nucleotide sequence ID" value="NZ_BSNS01000007.1"/>
</dbReference>
<dbReference type="PROSITE" id="PS51186">
    <property type="entry name" value="GNAT"/>
    <property type="match status" value="1"/>
</dbReference>
<protein>
    <submittedName>
        <fullName evidence="2">N-acetyltransferase</fullName>
    </submittedName>
</protein>
<dbReference type="InterPro" id="IPR000182">
    <property type="entry name" value="GNAT_dom"/>
</dbReference>
<dbReference type="EMBL" id="BSNS01000007">
    <property type="protein sequence ID" value="GLQ54321.1"/>
    <property type="molecule type" value="Genomic_DNA"/>
</dbReference>
<proteinExistence type="predicted"/>
<keyword evidence="3" id="KW-1185">Reference proteome</keyword>
<feature type="domain" description="N-acetyltransferase" evidence="1">
    <location>
        <begin position="21"/>
        <end position="171"/>
    </location>
</feature>
<dbReference type="PANTHER" id="PTHR43328:SF1">
    <property type="entry name" value="N-ACETYLTRANSFERASE DOMAIN-CONTAINING PROTEIN"/>
    <property type="match status" value="1"/>
</dbReference>
<evidence type="ECO:0000313" key="3">
    <source>
        <dbReference type="Proteomes" id="UP001156691"/>
    </source>
</evidence>
<dbReference type="SUPFAM" id="SSF55729">
    <property type="entry name" value="Acyl-CoA N-acyltransferases (Nat)"/>
    <property type="match status" value="1"/>
</dbReference>
<dbReference type="Proteomes" id="UP001156691">
    <property type="component" value="Unassembled WGS sequence"/>
</dbReference>
<gene>
    <name evidence="2" type="ORF">GCM10010862_15800</name>
</gene>